<feature type="compositionally biased region" description="Basic and acidic residues" evidence="1">
    <location>
        <begin position="95"/>
        <end position="107"/>
    </location>
</feature>
<evidence type="ECO:0000313" key="2">
    <source>
        <dbReference type="EMBL" id="JAS08590.1"/>
    </source>
</evidence>
<proteinExistence type="predicted"/>
<dbReference type="EMBL" id="GEDC01028708">
    <property type="protein sequence ID" value="JAS08590.1"/>
    <property type="molecule type" value="Transcribed_RNA"/>
</dbReference>
<accession>A0A1B6C5T7</accession>
<dbReference type="AlphaFoldDB" id="A0A1B6C5T7"/>
<organism evidence="2">
    <name type="scientific">Clastoptera arizonana</name>
    <name type="common">Arizona spittle bug</name>
    <dbReference type="NCBI Taxonomy" id="38151"/>
    <lineage>
        <taxon>Eukaryota</taxon>
        <taxon>Metazoa</taxon>
        <taxon>Ecdysozoa</taxon>
        <taxon>Arthropoda</taxon>
        <taxon>Hexapoda</taxon>
        <taxon>Insecta</taxon>
        <taxon>Pterygota</taxon>
        <taxon>Neoptera</taxon>
        <taxon>Paraneoptera</taxon>
        <taxon>Hemiptera</taxon>
        <taxon>Auchenorrhyncha</taxon>
        <taxon>Cercopoidea</taxon>
        <taxon>Clastopteridae</taxon>
        <taxon>Clastoptera</taxon>
    </lineage>
</organism>
<feature type="region of interest" description="Disordered" evidence="1">
    <location>
        <begin position="1"/>
        <end position="20"/>
    </location>
</feature>
<evidence type="ECO:0000256" key="1">
    <source>
        <dbReference type="SAM" id="MobiDB-lite"/>
    </source>
</evidence>
<feature type="compositionally biased region" description="Polar residues" evidence="1">
    <location>
        <begin position="69"/>
        <end position="84"/>
    </location>
</feature>
<sequence>MQQQQQVGNRSGQVGGMVHGGNLQAQASFYPSPIQRPVPFQQTIPGTNSNVLPRHRVPSRAPPHAINKVPSSAANNQYYSNQNDGVKLENTGLDSKIESTNTKDCKLSDSSAPSKPTNVTDTSAEDNSPSTD</sequence>
<feature type="compositionally biased region" description="Polar residues" evidence="1">
    <location>
        <begin position="108"/>
        <end position="132"/>
    </location>
</feature>
<feature type="compositionally biased region" description="Low complexity" evidence="1">
    <location>
        <begin position="1"/>
        <end position="12"/>
    </location>
</feature>
<name>A0A1B6C5T7_9HEMI</name>
<feature type="region of interest" description="Disordered" evidence="1">
    <location>
        <begin position="33"/>
        <end position="132"/>
    </location>
</feature>
<protein>
    <submittedName>
        <fullName evidence="2">Uncharacterized protein</fullName>
    </submittedName>
</protein>
<gene>
    <name evidence="2" type="ORF">g.27393</name>
</gene>
<feature type="compositionally biased region" description="Polar residues" evidence="1">
    <location>
        <begin position="40"/>
        <end position="51"/>
    </location>
</feature>
<reference evidence="2" key="1">
    <citation type="submission" date="2015-12" db="EMBL/GenBank/DDBJ databases">
        <title>De novo transcriptome assembly of four potential Pierce s Disease insect vectors from Arizona vineyards.</title>
        <authorList>
            <person name="Tassone E.E."/>
        </authorList>
    </citation>
    <scope>NUCLEOTIDE SEQUENCE</scope>
</reference>